<evidence type="ECO:0000313" key="10">
    <source>
        <dbReference type="EMBL" id="GAK59141.1"/>
    </source>
</evidence>
<evidence type="ECO:0000256" key="2">
    <source>
        <dbReference type="ARBA" id="ARBA00022475"/>
    </source>
</evidence>
<dbReference type="GO" id="GO:0005524">
    <property type="term" value="F:ATP binding"/>
    <property type="evidence" value="ECO:0007669"/>
    <property type="project" value="UniProtKB-KW"/>
</dbReference>
<evidence type="ECO:0000256" key="6">
    <source>
        <dbReference type="ARBA" id="ARBA00022840"/>
    </source>
</evidence>
<keyword evidence="11" id="KW-1185">Reference proteome</keyword>
<proteinExistence type="predicted"/>
<dbReference type="InterPro" id="IPR017871">
    <property type="entry name" value="ABC_transporter-like_CS"/>
</dbReference>
<gene>
    <name evidence="10" type="ORF">U27_06117</name>
</gene>
<organism evidence="10">
    <name type="scientific">Vecturithrix granuli</name>
    <dbReference type="NCBI Taxonomy" id="1499967"/>
    <lineage>
        <taxon>Bacteria</taxon>
        <taxon>Candidatus Moduliflexota</taxon>
        <taxon>Candidatus Vecturitrichia</taxon>
        <taxon>Candidatus Vecturitrichales</taxon>
        <taxon>Candidatus Vecturitrichaceae</taxon>
        <taxon>Candidatus Vecturithrix</taxon>
    </lineage>
</organism>
<keyword evidence="8" id="KW-0472">Membrane</keyword>
<dbReference type="Pfam" id="PF00005">
    <property type="entry name" value="ABC_tran"/>
    <property type="match status" value="2"/>
</dbReference>
<evidence type="ECO:0000256" key="5">
    <source>
        <dbReference type="ARBA" id="ARBA00022741"/>
    </source>
</evidence>
<dbReference type="Proteomes" id="UP000030661">
    <property type="component" value="Unassembled WGS sequence"/>
</dbReference>
<feature type="domain" description="ABC transporter" evidence="9">
    <location>
        <begin position="7"/>
        <end position="244"/>
    </location>
</feature>
<evidence type="ECO:0000256" key="1">
    <source>
        <dbReference type="ARBA" id="ARBA00022448"/>
    </source>
</evidence>
<dbReference type="InterPro" id="IPR003593">
    <property type="entry name" value="AAA+_ATPase"/>
</dbReference>
<dbReference type="EMBL" id="DF820469">
    <property type="protein sequence ID" value="GAK59141.1"/>
    <property type="molecule type" value="Genomic_DNA"/>
</dbReference>
<evidence type="ECO:0000256" key="4">
    <source>
        <dbReference type="ARBA" id="ARBA00022737"/>
    </source>
</evidence>
<dbReference type="PROSITE" id="PS50893">
    <property type="entry name" value="ABC_TRANSPORTER_2"/>
    <property type="match status" value="2"/>
</dbReference>
<keyword evidence="7" id="KW-1278">Translocase</keyword>
<reference evidence="10" key="1">
    <citation type="journal article" date="2015" name="PeerJ">
        <title>First genomic representation of candidate bacterial phylum KSB3 points to enhanced environmental sensing as a trigger of wastewater bulking.</title>
        <authorList>
            <person name="Sekiguchi Y."/>
            <person name="Ohashi A."/>
            <person name="Parks D.H."/>
            <person name="Yamauchi T."/>
            <person name="Tyson G.W."/>
            <person name="Hugenholtz P."/>
        </authorList>
    </citation>
    <scope>NUCLEOTIDE SEQUENCE [LARGE SCALE GENOMIC DNA]</scope>
</reference>
<dbReference type="STRING" id="1499967.U27_06117"/>
<dbReference type="PANTHER" id="PTHR43790">
    <property type="entry name" value="CARBOHYDRATE TRANSPORT ATP-BINDING PROTEIN MG119-RELATED"/>
    <property type="match status" value="1"/>
</dbReference>
<name>A0A081C3I6_VECG1</name>
<feature type="domain" description="ABC transporter" evidence="9">
    <location>
        <begin position="249"/>
        <end position="499"/>
    </location>
</feature>
<evidence type="ECO:0000313" key="11">
    <source>
        <dbReference type="Proteomes" id="UP000030661"/>
    </source>
</evidence>
<protein>
    <submittedName>
        <fullName evidence="10">ABC transporter related protein</fullName>
    </submittedName>
</protein>
<dbReference type="SUPFAM" id="SSF52540">
    <property type="entry name" value="P-loop containing nucleoside triphosphate hydrolases"/>
    <property type="match status" value="2"/>
</dbReference>
<dbReference type="AlphaFoldDB" id="A0A081C3I6"/>
<dbReference type="GO" id="GO:0016887">
    <property type="term" value="F:ATP hydrolysis activity"/>
    <property type="evidence" value="ECO:0007669"/>
    <property type="project" value="InterPro"/>
</dbReference>
<evidence type="ECO:0000259" key="9">
    <source>
        <dbReference type="PROSITE" id="PS50893"/>
    </source>
</evidence>
<sequence>MHTENFLELRNISKHFGGVQALKHVDFSITRGEIHCLVGENGSGKSTLIKIMSGVHAPEPGGEILIEGKAYPHLTPHSSIQEGIQVIYQDLSLFPNLTVAENIGIGQYMERGRTLIDAKKIRTTALEAMSKIGVSLHPDRVVEQLSIADRQIVAICRAIAINARLVIMDEPTASLTRQEVEALMRVVRDLQTKQISTLFVSHRLYEIMEIAERVTILRDGEKIGVYDVKDLNDRKMAYLMTGEEIDYRLHTEPVNQERVILEVKHLSKKGNYHDISLQLHEGEILGIIGVLGSGRTEFALSLFGMNPPDSGEILLDGIPVHLRSNKEAIAHGISYVPEDRLTLGVVMQQSIQQNLLLTMIEKFLNAFKLLDKARMVSSVTQWIQDLRIKASNPQNPVNTLSGGNQQKLVLAKWIATQPKVFLLDSPTVGVDIAAKSGIYEIVKRLTFQGMGILMISDEVPEVLYNCHRILLMRKGRLVGEFFPEHISELELNQKINEDTSVEYSQA</sequence>
<dbReference type="PANTHER" id="PTHR43790:SF1">
    <property type="entry name" value="XYLOSE IMPORT ATP-BINDING PROTEIN XYLG"/>
    <property type="match status" value="1"/>
</dbReference>
<dbReference type="eggNOG" id="COG1129">
    <property type="taxonomic scope" value="Bacteria"/>
</dbReference>
<dbReference type="InterPro" id="IPR003439">
    <property type="entry name" value="ABC_transporter-like_ATP-bd"/>
</dbReference>
<evidence type="ECO:0000256" key="3">
    <source>
        <dbReference type="ARBA" id="ARBA00022597"/>
    </source>
</evidence>
<dbReference type="Gene3D" id="3.40.50.300">
    <property type="entry name" value="P-loop containing nucleotide triphosphate hydrolases"/>
    <property type="match status" value="2"/>
</dbReference>
<dbReference type="InterPro" id="IPR027417">
    <property type="entry name" value="P-loop_NTPase"/>
</dbReference>
<keyword evidence="4" id="KW-0677">Repeat</keyword>
<dbReference type="HOGENOM" id="CLU_000604_92_3_0"/>
<keyword evidence="6" id="KW-0067">ATP-binding</keyword>
<evidence type="ECO:0000256" key="7">
    <source>
        <dbReference type="ARBA" id="ARBA00022967"/>
    </source>
</evidence>
<evidence type="ECO:0000256" key="8">
    <source>
        <dbReference type="ARBA" id="ARBA00023136"/>
    </source>
</evidence>
<dbReference type="CDD" id="cd03216">
    <property type="entry name" value="ABC_Carb_Monos_I"/>
    <property type="match status" value="1"/>
</dbReference>
<keyword evidence="1" id="KW-0813">Transport</keyword>
<dbReference type="PROSITE" id="PS00211">
    <property type="entry name" value="ABC_TRANSPORTER_1"/>
    <property type="match status" value="1"/>
</dbReference>
<keyword evidence="3" id="KW-0762">Sugar transport</keyword>
<keyword evidence="2" id="KW-1003">Cell membrane</keyword>
<dbReference type="CDD" id="cd03215">
    <property type="entry name" value="ABC_Carb_Monos_II"/>
    <property type="match status" value="1"/>
</dbReference>
<keyword evidence="5" id="KW-0547">Nucleotide-binding</keyword>
<dbReference type="SMART" id="SM00382">
    <property type="entry name" value="AAA"/>
    <property type="match status" value="2"/>
</dbReference>
<accession>A0A081C3I6</accession>
<dbReference type="InterPro" id="IPR050107">
    <property type="entry name" value="ABC_carbohydrate_import_ATPase"/>
</dbReference>